<reference evidence="2" key="2">
    <citation type="submission" date="2019-03" db="EMBL/GenBank/DDBJ databases">
        <authorList>
            <consortium name="Pathogen Informatics"/>
        </authorList>
    </citation>
    <scope>NUCLEOTIDE SEQUENCE</scope>
    <source>
        <strain evidence="2">5012STDY7626444</strain>
    </source>
</reference>
<dbReference type="EMBL" id="CAAHCP010000035">
    <property type="protein sequence ID" value="VGL97488.1"/>
    <property type="molecule type" value="Genomic_DNA"/>
</dbReference>
<name>A0A483IS42_KLEPN</name>
<reference evidence="1" key="1">
    <citation type="submission" date="2019-01" db="EMBL/GenBank/DDBJ databases">
        <authorList>
            <person name="Lista F."/>
            <person name="Anselmo A."/>
        </authorList>
    </citation>
    <scope>NUCLEOTIDE SEQUENCE</scope>
    <source>
        <strain evidence="1">13S</strain>
    </source>
</reference>
<sequence>MDKAIIKEVMDDIRLDTHDLDAVWRRQPELVAIYGFKQVEAESAANAAKRDLESIEARLYSTTRAGLSFDGVKISESTIEAKIKSSPAYLSARQKYDDAKYLAEFYKQVVNALGHRRDMIVQASKKAISEYERTGVERFNAPKNVS</sequence>
<accession>A0A483IS42</accession>
<dbReference type="RefSeq" id="WP_009484886.1">
    <property type="nucleotide sequence ID" value="NZ_AP024176.1"/>
</dbReference>
<evidence type="ECO:0000313" key="2">
    <source>
        <dbReference type="EMBL" id="VGL97488.1"/>
    </source>
</evidence>
<organism evidence="1">
    <name type="scientific">Klebsiella pneumoniae</name>
    <dbReference type="NCBI Taxonomy" id="573"/>
    <lineage>
        <taxon>Bacteria</taxon>
        <taxon>Pseudomonadati</taxon>
        <taxon>Pseudomonadota</taxon>
        <taxon>Gammaproteobacteria</taxon>
        <taxon>Enterobacterales</taxon>
        <taxon>Enterobacteriaceae</taxon>
        <taxon>Klebsiella/Raoultella group</taxon>
        <taxon>Klebsiella</taxon>
        <taxon>Klebsiella pneumoniae complex</taxon>
    </lineage>
</organism>
<dbReference type="EMBL" id="SDCJ01000016">
    <property type="protein sequence ID" value="TCX36571.1"/>
    <property type="molecule type" value="Genomic_DNA"/>
</dbReference>
<gene>
    <name evidence="1" type="ORF">ETE75_20105</name>
    <name evidence="2" type="ORF">SAMEA4873646_05314</name>
</gene>
<dbReference type="AlphaFoldDB" id="A0A483IS42"/>
<proteinExistence type="predicted"/>
<evidence type="ECO:0000313" key="1">
    <source>
        <dbReference type="EMBL" id="TCX36571.1"/>
    </source>
</evidence>
<protein>
    <submittedName>
        <fullName evidence="1">Uncharacterized protein</fullName>
    </submittedName>
</protein>